<evidence type="ECO:0000313" key="3">
    <source>
        <dbReference type="Proteomes" id="UP000706124"/>
    </source>
</evidence>
<protein>
    <recommendedName>
        <fullName evidence="4">Clock-controlled pheromone ccg-4</fullName>
    </recommendedName>
</protein>
<dbReference type="EMBL" id="SRPO01000532">
    <property type="protein sequence ID" value="KAG5931708.1"/>
    <property type="molecule type" value="Genomic_DNA"/>
</dbReference>
<evidence type="ECO:0000313" key="2">
    <source>
        <dbReference type="EMBL" id="KAG5931708.1"/>
    </source>
</evidence>
<gene>
    <name evidence="2" type="ORF">E4U60_005863</name>
</gene>
<dbReference type="Proteomes" id="UP000706124">
    <property type="component" value="Unassembled WGS sequence"/>
</dbReference>
<comment type="caution">
    <text evidence="2">The sequence shown here is derived from an EMBL/GenBank/DDBJ whole genome shotgun (WGS) entry which is preliminary data.</text>
</comment>
<dbReference type="OrthoDB" id="3641074at2759"/>
<feature type="signal peptide" evidence="1">
    <location>
        <begin position="1"/>
        <end position="17"/>
    </location>
</feature>
<reference evidence="2 3" key="1">
    <citation type="journal article" date="2020" name="bioRxiv">
        <title>Whole genome comparisons of ergot fungi reveals the divergence and evolution of species within the genus Claviceps are the result of varying mechanisms driving genome evolution and host range expansion.</title>
        <authorList>
            <person name="Wyka S.A."/>
            <person name="Mondo S.J."/>
            <person name="Liu M."/>
            <person name="Dettman J."/>
            <person name="Nalam V."/>
            <person name="Broders K.D."/>
        </authorList>
    </citation>
    <scope>NUCLEOTIDE SEQUENCE [LARGE SCALE GENOMIC DNA]</scope>
    <source>
        <strain evidence="2 3">CCC 1485</strain>
    </source>
</reference>
<name>A0A9P7M7B2_9HYPO</name>
<keyword evidence="3" id="KW-1185">Reference proteome</keyword>
<feature type="chain" id="PRO_5040352677" description="Clock-controlled pheromone ccg-4" evidence="1">
    <location>
        <begin position="18"/>
        <end position="182"/>
    </location>
</feature>
<organism evidence="2 3">
    <name type="scientific">Claviceps pazoutovae</name>
    <dbReference type="NCBI Taxonomy" id="1649127"/>
    <lineage>
        <taxon>Eukaryota</taxon>
        <taxon>Fungi</taxon>
        <taxon>Dikarya</taxon>
        <taxon>Ascomycota</taxon>
        <taxon>Pezizomycotina</taxon>
        <taxon>Sordariomycetes</taxon>
        <taxon>Hypocreomycetidae</taxon>
        <taxon>Hypocreales</taxon>
        <taxon>Clavicipitaceae</taxon>
        <taxon>Claviceps</taxon>
    </lineage>
</organism>
<evidence type="ECO:0008006" key="4">
    <source>
        <dbReference type="Google" id="ProtNLM"/>
    </source>
</evidence>
<keyword evidence="1" id="KW-0732">Signal</keyword>
<accession>A0A9P7M7B2</accession>
<dbReference type="AlphaFoldDB" id="A0A9P7M7B2"/>
<sequence>MHITSVIIALVASGAFAAPSPEPQPWCWRPGEGCWKVKRAADAFAEAIQSSSDIVARAPETENGNSKRALNELAHLVALTARDPSEFYDGLGLEKKSVNVDATKAARAVLDEIRDVSHKEESSAAPESPHTFPPECEGPRILCWKKREAQPEPWCWRPGQGCWKAKRDLHALEVAARAIIEA</sequence>
<evidence type="ECO:0000256" key="1">
    <source>
        <dbReference type="SAM" id="SignalP"/>
    </source>
</evidence>
<proteinExistence type="predicted"/>